<gene>
    <name evidence="1" type="ORF">DPMN_106478</name>
</gene>
<accession>A0A9D4QIU9</accession>
<proteinExistence type="predicted"/>
<name>A0A9D4QIU9_DREPO</name>
<dbReference type="AlphaFoldDB" id="A0A9D4QIU9"/>
<evidence type="ECO:0000313" key="1">
    <source>
        <dbReference type="EMBL" id="KAH3833176.1"/>
    </source>
</evidence>
<dbReference type="EMBL" id="JAIWYP010000004">
    <property type="protein sequence ID" value="KAH3833176.1"/>
    <property type="molecule type" value="Genomic_DNA"/>
</dbReference>
<evidence type="ECO:0000313" key="2">
    <source>
        <dbReference type="Proteomes" id="UP000828390"/>
    </source>
</evidence>
<organism evidence="1 2">
    <name type="scientific">Dreissena polymorpha</name>
    <name type="common">Zebra mussel</name>
    <name type="synonym">Mytilus polymorpha</name>
    <dbReference type="NCBI Taxonomy" id="45954"/>
    <lineage>
        <taxon>Eukaryota</taxon>
        <taxon>Metazoa</taxon>
        <taxon>Spiralia</taxon>
        <taxon>Lophotrochozoa</taxon>
        <taxon>Mollusca</taxon>
        <taxon>Bivalvia</taxon>
        <taxon>Autobranchia</taxon>
        <taxon>Heteroconchia</taxon>
        <taxon>Euheterodonta</taxon>
        <taxon>Imparidentia</taxon>
        <taxon>Neoheterodontei</taxon>
        <taxon>Myida</taxon>
        <taxon>Dreissenoidea</taxon>
        <taxon>Dreissenidae</taxon>
        <taxon>Dreissena</taxon>
    </lineage>
</organism>
<reference evidence="1" key="2">
    <citation type="submission" date="2020-11" db="EMBL/GenBank/DDBJ databases">
        <authorList>
            <person name="McCartney M.A."/>
            <person name="Auch B."/>
            <person name="Kono T."/>
            <person name="Mallez S."/>
            <person name="Becker A."/>
            <person name="Gohl D.M."/>
            <person name="Silverstein K.A.T."/>
            <person name="Koren S."/>
            <person name="Bechman K.B."/>
            <person name="Herman A."/>
            <person name="Abrahante J.E."/>
            <person name="Garbe J."/>
        </authorList>
    </citation>
    <scope>NUCLEOTIDE SEQUENCE</scope>
    <source>
        <strain evidence="1">Duluth1</strain>
        <tissue evidence="1">Whole animal</tissue>
    </source>
</reference>
<sequence>MARTLIKRGRTWRWLMHLQVAFDCQSVFAAAGHFNYLRSAYTFLQQLSHLEETNPDVFRQFVDGFLADRSRNQF</sequence>
<reference evidence="1" key="1">
    <citation type="journal article" date="2019" name="bioRxiv">
        <title>The Genome of the Zebra Mussel, Dreissena polymorpha: A Resource for Invasive Species Research.</title>
        <authorList>
            <person name="McCartney M.A."/>
            <person name="Auch B."/>
            <person name="Kono T."/>
            <person name="Mallez S."/>
            <person name="Zhang Y."/>
            <person name="Obille A."/>
            <person name="Becker A."/>
            <person name="Abrahante J.E."/>
            <person name="Garbe J."/>
            <person name="Badalamenti J.P."/>
            <person name="Herman A."/>
            <person name="Mangelson H."/>
            <person name="Liachko I."/>
            <person name="Sullivan S."/>
            <person name="Sone E.D."/>
            <person name="Koren S."/>
            <person name="Silverstein K.A.T."/>
            <person name="Beckman K.B."/>
            <person name="Gohl D.M."/>
        </authorList>
    </citation>
    <scope>NUCLEOTIDE SEQUENCE</scope>
    <source>
        <strain evidence="1">Duluth1</strain>
        <tissue evidence="1">Whole animal</tissue>
    </source>
</reference>
<keyword evidence="2" id="KW-1185">Reference proteome</keyword>
<comment type="caution">
    <text evidence="1">The sequence shown here is derived from an EMBL/GenBank/DDBJ whole genome shotgun (WGS) entry which is preliminary data.</text>
</comment>
<dbReference type="Proteomes" id="UP000828390">
    <property type="component" value="Unassembled WGS sequence"/>
</dbReference>
<protein>
    <submittedName>
        <fullName evidence="1">Uncharacterized protein</fullName>
    </submittedName>
</protein>